<proteinExistence type="predicted"/>
<evidence type="ECO:0000313" key="3">
    <source>
        <dbReference type="Proteomes" id="UP001558613"/>
    </source>
</evidence>
<comment type="caution">
    <text evidence="2">The sequence shown here is derived from an EMBL/GenBank/DDBJ whole genome shotgun (WGS) entry which is preliminary data.</text>
</comment>
<dbReference type="PANTHER" id="PTHR10773">
    <property type="entry name" value="DNA-DIRECTED RNA POLYMERASES I, II, AND III SUBUNIT RPABC2"/>
    <property type="match status" value="1"/>
</dbReference>
<name>A0ABR3NIB4_9TELE</name>
<sequence>MVNVPYDQARALIDSDSSDGESEEREEATVVDTVVHADCVGGLEGEEASQLASEQVQSDTGIGEWSALNWAKKGYTQADTEGQTHSNARRSVAGHEFICNFLQDLPKVPSHYCRSTTSKQYLERLNLGLYHPKKDQCNICCAFKTGNLPDDKWQHHLLKKEEARAEKLSDKSKASNNIMVICMDLQALLLCPRLKASALYYKTKLAVHNFTVYNMLTHSATCYVWH</sequence>
<reference evidence="2 3" key="1">
    <citation type="submission" date="2023-09" db="EMBL/GenBank/DDBJ databases">
        <authorList>
            <person name="Wang M."/>
        </authorList>
    </citation>
    <scope>NUCLEOTIDE SEQUENCE [LARGE SCALE GENOMIC DNA]</scope>
    <source>
        <strain evidence="2">GT-2023</strain>
        <tissue evidence="2">Liver</tissue>
    </source>
</reference>
<dbReference type="EMBL" id="JAYMGO010000004">
    <property type="protein sequence ID" value="KAL1276526.1"/>
    <property type="molecule type" value="Genomic_DNA"/>
</dbReference>
<evidence type="ECO:0000256" key="1">
    <source>
        <dbReference type="SAM" id="MobiDB-lite"/>
    </source>
</evidence>
<feature type="compositionally biased region" description="Acidic residues" evidence="1">
    <location>
        <begin position="16"/>
        <end position="26"/>
    </location>
</feature>
<organism evidence="2 3">
    <name type="scientific">Cirrhinus molitorella</name>
    <name type="common">mud carp</name>
    <dbReference type="NCBI Taxonomy" id="172907"/>
    <lineage>
        <taxon>Eukaryota</taxon>
        <taxon>Metazoa</taxon>
        <taxon>Chordata</taxon>
        <taxon>Craniata</taxon>
        <taxon>Vertebrata</taxon>
        <taxon>Euteleostomi</taxon>
        <taxon>Actinopterygii</taxon>
        <taxon>Neopterygii</taxon>
        <taxon>Teleostei</taxon>
        <taxon>Ostariophysi</taxon>
        <taxon>Cypriniformes</taxon>
        <taxon>Cyprinidae</taxon>
        <taxon>Labeoninae</taxon>
        <taxon>Labeonini</taxon>
        <taxon>Cirrhinus</taxon>
    </lineage>
</organism>
<gene>
    <name evidence="2" type="ORF">QQF64_036149</name>
</gene>
<feature type="non-terminal residue" evidence="2">
    <location>
        <position position="226"/>
    </location>
</feature>
<dbReference type="Proteomes" id="UP001558613">
    <property type="component" value="Unassembled WGS sequence"/>
</dbReference>
<dbReference type="PANTHER" id="PTHR10773:SF19">
    <property type="match status" value="1"/>
</dbReference>
<protein>
    <submittedName>
        <fullName evidence="2">Uncharacterized protein</fullName>
    </submittedName>
</protein>
<keyword evidence="3" id="KW-1185">Reference proteome</keyword>
<evidence type="ECO:0000313" key="2">
    <source>
        <dbReference type="EMBL" id="KAL1276526.1"/>
    </source>
</evidence>
<feature type="region of interest" description="Disordered" evidence="1">
    <location>
        <begin position="1"/>
        <end position="27"/>
    </location>
</feature>
<accession>A0ABR3NIB4</accession>